<dbReference type="InterPro" id="IPR037066">
    <property type="entry name" value="Plug_dom_sf"/>
</dbReference>
<dbReference type="GO" id="GO:0009279">
    <property type="term" value="C:cell outer membrane"/>
    <property type="evidence" value="ECO:0007669"/>
    <property type="project" value="UniProtKB-SubCell"/>
</dbReference>
<evidence type="ECO:0000256" key="8">
    <source>
        <dbReference type="ARBA" id="ARBA00023170"/>
    </source>
</evidence>
<evidence type="ECO:0000313" key="16">
    <source>
        <dbReference type="Proteomes" id="UP000199514"/>
    </source>
</evidence>
<dbReference type="SUPFAM" id="SSF56935">
    <property type="entry name" value="Porins"/>
    <property type="match status" value="1"/>
</dbReference>
<protein>
    <submittedName>
        <fullName evidence="15">Iron complex outermembrane recepter protein</fullName>
    </submittedName>
</protein>
<evidence type="ECO:0000256" key="11">
    <source>
        <dbReference type="RuleBase" id="RU003357"/>
    </source>
</evidence>
<dbReference type="Pfam" id="PF00593">
    <property type="entry name" value="TonB_dep_Rec_b-barrel"/>
    <property type="match status" value="1"/>
</dbReference>
<comment type="similarity">
    <text evidence="10 11">Belongs to the TonB-dependent receptor family.</text>
</comment>
<evidence type="ECO:0000256" key="12">
    <source>
        <dbReference type="SAM" id="SignalP"/>
    </source>
</evidence>
<dbReference type="PANTHER" id="PTHR30069">
    <property type="entry name" value="TONB-DEPENDENT OUTER MEMBRANE RECEPTOR"/>
    <property type="match status" value="1"/>
</dbReference>
<evidence type="ECO:0000256" key="5">
    <source>
        <dbReference type="ARBA" id="ARBA00022729"/>
    </source>
</evidence>
<keyword evidence="6 11" id="KW-0798">TonB box</keyword>
<keyword evidence="2 10" id="KW-0813">Transport</keyword>
<dbReference type="InterPro" id="IPR000531">
    <property type="entry name" value="Beta-barrel_TonB"/>
</dbReference>
<evidence type="ECO:0000256" key="3">
    <source>
        <dbReference type="ARBA" id="ARBA00022452"/>
    </source>
</evidence>
<gene>
    <name evidence="15" type="ORF">SAMN05421780_103168</name>
</gene>
<evidence type="ECO:0000259" key="14">
    <source>
        <dbReference type="Pfam" id="PF07715"/>
    </source>
</evidence>
<evidence type="ECO:0000256" key="7">
    <source>
        <dbReference type="ARBA" id="ARBA00023136"/>
    </source>
</evidence>
<feature type="domain" description="TonB-dependent receptor plug" evidence="14">
    <location>
        <begin position="60"/>
        <end position="166"/>
    </location>
</feature>
<evidence type="ECO:0000256" key="2">
    <source>
        <dbReference type="ARBA" id="ARBA00022448"/>
    </source>
</evidence>
<dbReference type="GO" id="GO:0044718">
    <property type="term" value="P:siderophore transmembrane transport"/>
    <property type="evidence" value="ECO:0007669"/>
    <property type="project" value="TreeGrafter"/>
</dbReference>
<dbReference type="Gene3D" id="2.40.170.20">
    <property type="entry name" value="TonB-dependent receptor, beta-barrel domain"/>
    <property type="match status" value="1"/>
</dbReference>
<feature type="chain" id="PRO_5011560440" evidence="12">
    <location>
        <begin position="24"/>
        <end position="710"/>
    </location>
</feature>
<dbReference type="GO" id="GO:0015344">
    <property type="term" value="F:siderophore uptake transmembrane transporter activity"/>
    <property type="evidence" value="ECO:0007669"/>
    <property type="project" value="TreeGrafter"/>
</dbReference>
<keyword evidence="4 10" id="KW-0812">Transmembrane</keyword>
<dbReference type="STRING" id="927664.SAMN05421780_103168"/>
<evidence type="ECO:0000256" key="4">
    <source>
        <dbReference type="ARBA" id="ARBA00022692"/>
    </source>
</evidence>
<reference evidence="15 16" key="1">
    <citation type="submission" date="2016-10" db="EMBL/GenBank/DDBJ databases">
        <authorList>
            <person name="de Groot N.N."/>
        </authorList>
    </citation>
    <scope>NUCLEOTIDE SEQUENCE [LARGE SCALE GENOMIC DNA]</scope>
    <source>
        <strain evidence="15 16">DSM 6793</strain>
    </source>
</reference>
<evidence type="ECO:0000256" key="1">
    <source>
        <dbReference type="ARBA" id="ARBA00004571"/>
    </source>
</evidence>
<organism evidence="15 16">
    <name type="scientific">Flexibacter flexilis DSM 6793</name>
    <dbReference type="NCBI Taxonomy" id="927664"/>
    <lineage>
        <taxon>Bacteria</taxon>
        <taxon>Pseudomonadati</taxon>
        <taxon>Bacteroidota</taxon>
        <taxon>Cytophagia</taxon>
        <taxon>Cytophagales</taxon>
        <taxon>Flexibacteraceae</taxon>
        <taxon>Flexibacter</taxon>
    </lineage>
</organism>
<keyword evidence="16" id="KW-1185">Reference proteome</keyword>
<dbReference type="Pfam" id="PF07715">
    <property type="entry name" value="Plug"/>
    <property type="match status" value="1"/>
</dbReference>
<evidence type="ECO:0000256" key="10">
    <source>
        <dbReference type="PROSITE-ProRule" id="PRU01360"/>
    </source>
</evidence>
<sequence>MKKHYLLSGLLVCSSLLPLTTFGQTDTTLINNDLQGLYELSLEQLMQIEIVTASQQKETLSEVPVPVTVITSEMIEHSGSKNLRDLLALFVPNMTSVQDHNEMNIAMRGVYSSSQQKILIMLNGHRLNSRVYSEANPDYSISLDKIKQIEILRGPASSLYGNVALTAVVNIITKSGNDLKGGSAQVMVGNYGQQKISALYGDSIAPNYNYMFWANYYKADGEKRNVSKADDYSTNPKDGHIYLDRVSDLPSIDLGFNLRNKGFSMLGAVRNGKYTEPYSAGGVTGEVYDYDQYRKYYGVGAGLQSTSANFDLKYEKALKNGWSYSLNGYMDLNNVNSAIITNPKDTAYSVISWREFSQGFVGQLGKKYTLGNMNGDILGGTQLDRMSLYDSYQLSGKGGELLTVQDRSYRRLLDTGSEVIYSAFAQVKHYFTSKLILNAGLRYDHKDRHKGANIGNISPRIALIYNANSAFNIKASYSNAFVDAPYWYRYNTLASYKGSQDLKPEYLSSWQLTPSWTISKKVQWSSNVFYNSLTDFIFRDPTATGDAPRYRNAGSLKSWGWENEITYLRQYFKLKAVAGLQYAISAEDYGVTDKSINNVPSLTANIIADFNPIYNLTKNVWFNISYRYIGKQHSPIGNTFKNGVAFSDPNYTVDAVGLWNTGVIWDKIGRFSLEARVYNLADTHYEQGGSTPFAYQQTGRWFWGGVRYKF</sequence>
<keyword evidence="9 10" id="KW-0998">Cell outer membrane</keyword>
<keyword evidence="8" id="KW-0675">Receptor</keyword>
<evidence type="ECO:0000313" key="15">
    <source>
        <dbReference type="EMBL" id="SFC17660.1"/>
    </source>
</evidence>
<keyword evidence="3 10" id="KW-1134">Transmembrane beta strand</keyword>
<comment type="subcellular location">
    <subcellularLocation>
        <location evidence="1 10">Cell outer membrane</location>
        <topology evidence="1 10">Multi-pass membrane protein</topology>
    </subcellularLocation>
</comment>
<evidence type="ECO:0000256" key="6">
    <source>
        <dbReference type="ARBA" id="ARBA00023077"/>
    </source>
</evidence>
<dbReference type="PANTHER" id="PTHR30069:SF29">
    <property type="entry name" value="HEMOGLOBIN AND HEMOGLOBIN-HAPTOGLOBIN-BINDING PROTEIN 1-RELATED"/>
    <property type="match status" value="1"/>
</dbReference>
<evidence type="ECO:0000259" key="13">
    <source>
        <dbReference type="Pfam" id="PF00593"/>
    </source>
</evidence>
<dbReference type="AlphaFoldDB" id="A0A1I1H955"/>
<dbReference type="Gene3D" id="2.170.130.10">
    <property type="entry name" value="TonB-dependent receptor, plug domain"/>
    <property type="match status" value="1"/>
</dbReference>
<dbReference type="InterPro" id="IPR012910">
    <property type="entry name" value="Plug_dom"/>
</dbReference>
<evidence type="ECO:0000256" key="9">
    <source>
        <dbReference type="ARBA" id="ARBA00023237"/>
    </source>
</evidence>
<dbReference type="EMBL" id="FOLE01000003">
    <property type="protein sequence ID" value="SFC17660.1"/>
    <property type="molecule type" value="Genomic_DNA"/>
</dbReference>
<feature type="signal peptide" evidence="12">
    <location>
        <begin position="1"/>
        <end position="23"/>
    </location>
</feature>
<dbReference type="RefSeq" id="WP_091510025.1">
    <property type="nucleotide sequence ID" value="NZ_FOLE01000003.1"/>
</dbReference>
<feature type="domain" description="TonB-dependent receptor-like beta-barrel" evidence="13">
    <location>
        <begin position="270"/>
        <end position="680"/>
    </location>
</feature>
<accession>A0A1I1H955</accession>
<dbReference type="PROSITE" id="PS52016">
    <property type="entry name" value="TONB_DEPENDENT_REC_3"/>
    <property type="match status" value="1"/>
</dbReference>
<dbReference type="Proteomes" id="UP000199514">
    <property type="component" value="Unassembled WGS sequence"/>
</dbReference>
<dbReference type="OrthoDB" id="1109239at2"/>
<name>A0A1I1H955_9BACT</name>
<dbReference type="InterPro" id="IPR039426">
    <property type="entry name" value="TonB-dep_rcpt-like"/>
</dbReference>
<keyword evidence="7 10" id="KW-0472">Membrane</keyword>
<dbReference type="InterPro" id="IPR036942">
    <property type="entry name" value="Beta-barrel_TonB_sf"/>
</dbReference>
<keyword evidence="5 12" id="KW-0732">Signal</keyword>
<proteinExistence type="inferred from homology"/>